<evidence type="ECO:0000313" key="1">
    <source>
        <dbReference type="EMBL" id="KAJ1355207.1"/>
    </source>
</evidence>
<name>A0AAD5MUV6_PARTN</name>
<organism evidence="1 2">
    <name type="scientific">Parelaphostrongylus tenuis</name>
    <name type="common">Meningeal worm</name>
    <dbReference type="NCBI Taxonomy" id="148309"/>
    <lineage>
        <taxon>Eukaryota</taxon>
        <taxon>Metazoa</taxon>
        <taxon>Ecdysozoa</taxon>
        <taxon>Nematoda</taxon>
        <taxon>Chromadorea</taxon>
        <taxon>Rhabditida</taxon>
        <taxon>Rhabditina</taxon>
        <taxon>Rhabditomorpha</taxon>
        <taxon>Strongyloidea</taxon>
        <taxon>Metastrongylidae</taxon>
        <taxon>Parelaphostrongylus</taxon>
    </lineage>
</organism>
<protein>
    <submittedName>
        <fullName evidence="1">Uncharacterized protein</fullName>
    </submittedName>
</protein>
<reference evidence="1" key="1">
    <citation type="submission" date="2021-06" db="EMBL/GenBank/DDBJ databases">
        <title>Parelaphostrongylus tenuis whole genome reference sequence.</title>
        <authorList>
            <person name="Garwood T.J."/>
            <person name="Larsen P.A."/>
            <person name="Fountain-Jones N.M."/>
            <person name="Garbe J.R."/>
            <person name="Macchietto M.G."/>
            <person name="Kania S.A."/>
            <person name="Gerhold R.W."/>
            <person name="Richards J.E."/>
            <person name="Wolf T.M."/>
        </authorList>
    </citation>
    <scope>NUCLEOTIDE SEQUENCE</scope>
    <source>
        <strain evidence="1">MNPRO001-30</strain>
        <tissue evidence="1">Meninges</tissue>
    </source>
</reference>
<gene>
    <name evidence="1" type="ORF">KIN20_038399</name>
</gene>
<dbReference type="AlphaFoldDB" id="A0AAD5MUV6"/>
<evidence type="ECO:0000313" key="2">
    <source>
        <dbReference type="Proteomes" id="UP001196413"/>
    </source>
</evidence>
<keyword evidence="2" id="KW-1185">Reference proteome</keyword>
<dbReference type="EMBL" id="JAHQIW010002389">
    <property type="protein sequence ID" value="KAJ1355207.1"/>
    <property type="molecule type" value="Genomic_DNA"/>
</dbReference>
<proteinExistence type="predicted"/>
<sequence>MDCKLVQETRRSVLRLGVAPINYQKQQYNLQHSLISKVLSCHGYFPAIIHGRTKQYENGKRFWSIGQRCTALRNRWVARSRALVLASLHPFGVRKSVLNLSKRMAALACISVGHRKSF</sequence>
<dbReference type="Proteomes" id="UP001196413">
    <property type="component" value="Unassembled WGS sequence"/>
</dbReference>
<comment type="caution">
    <text evidence="1">The sequence shown here is derived from an EMBL/GenBank/DDBJ whole genome shotgun (WGS) entry which is preliminary data.</text>
</comment>
<accession>A0AAD5MUV6</accession>